<gene>
    <name evidence="2" type="ORF">G2W53_039198</name>
</gene>
<comment type="caution">
    <text evidence="2">The sequence shown here is derived from an EMBL/GenBank/DDBJ whole genome shotgun (WGS) entry which is preliminary data.</text>
</comment>
<proteinExistence type="predicted"/>
<accession>A0A834W2M5</accession>
<evidence type="ECO:0000313" key="3">
    <source>
        <dbReference type="Proteomes" id="UP000634136"/>
    </source>
</evidence>
<dbReference type="Proteomes" id="UP000634136">
    <property type="component" value="Unassembled WGS sequence"/>
</dbReference>
<name>A0A834W2M5_9FABA</name>
<keyword evidence="3" id="KW-1185">Reference proteome</keyword>
<reference evidence="2" key="1">
    <citation type="submission" date="2020-09" db="EMBL/GenBank/DDBJ databases">
        <title>Genome-Enabled Discovery of Anthraquinone Biosynthesis in Senna tora.</title>
        <authorList>
            <person name="Kang S.-H."/>
            <person name="Pandey R.P."/>
            <person name="Lee C.-M."/>
            <person name="Sim J.-S."/>
            <person name="Jeong J.-T."/>
            <person name="Choi B.-S."/>
            <person name="Jung M."/>
            <person name="Ginzburg D."/>
            <person name="Zhao K."/>
            <person name="Won S.Y."/>
            <person name="Oh T.-J."/>
            <person name="Yu Y."/>
            <person name="Kim N.-H."/>
            <person name="Lee O.R."/>
            <person name="Lee T.-H."/>
            <person name="Bashyal P."/>
            <person name="Kim T.-S."/>
            <person name="Lee W.-H."/>
            <person name="Kawkins C."/>
            <person name="Kim C.-K."/>
            <person name="Kim J.S."/>
            <person name="Ahn B.O."/>
            <person name="Rhee S.Y."/>
            <person name="Sohng J.K."/>
        </authorList>
    </citation>
    <scope>NUCLEOTIDE SEQUENCE</scope>
    <source>
        <tissue evidence="2">Leaf</tissue>
    </source>
</reference>
<dbReference type="EMBL" id="JAAIUW010000012">
    <property type="protein sequence ID" value="KAF7807037.1"/>
    <property type="molecule type" value="Genomic_DNA"/>
</dbReference>
<evidence type="ECO:0000313" key="2">
    <source>
        <dbReference type="EMBL" id="KAF7807037.1"/>
    </source>
</evidence>
<dbReference type="AlphaFoldDB" id="A0A834W2M5"/>
<organism evidence="2 3">
    <name type="scientific">Senna tora</name>
    <dbReference type="NCBI Taxonomy" id="362788"/>
    <lineage>
        <taxon>Eukaryota</taxon>
        <taxon>Viridiplantae</taxon>
        <taxon>Streptophyta</taxon>
        <taxon>Embryophyta</taxon>
        <taxon>Tracheophyta</taxon>
        <taxon>Spermatophyta</taxon>
        <taxon>Magnoliopsida</taxon>
        <taxon>eudicotyledons</taxon>
        <taxon>Gunneridae</taxon>
        <taxon>Pentapetalae</taxon>
        <taxon>rosids</taxon>
        <taxon>fabids</taxon>
        <taxon>Fabales</taxon>
        <taxon>Fabaceae</taxon>
        <taxon>Caesalpinioideae</taxon>
        <taxon>Cassia clade</taxon>
        <taxon>Senna</taxon>
    </lineage>
</organism>
<sequence>MSRHSPEHSRSSCGHQRRDEACRDVYIYREYSNINRFSGYRKSHGSMPMSQRLAPTSRCPLAF</sequence>
<feature type="region of interest" description="Disordered" evidence="1">
    <location>
        <begin position="39"/>
        <end position="63"/>
    </location>
</feature>
<evidence type="ECO:0000256" key="1">
    <source>
        <dbReference type="SAM" id="MobiDB-lite"/>
    </source>
</evidence>
<protein>
    <submittedName>
        <fullName evidence="2">Uncharacterized protein</fullName>
    </submittedName>
</protein>